<dbReference type="Proteomes" id="UP000241074">
    <property type="component" value="Chromosome"/>
</dbReference>
<proteinExistence type="predicted"/>
<sequence>MAQFRRSNRIVRPFDSSQIRAWLSGMLLFGISGVAIAGADPCAAGIGASIAVSTEGAPGSYTVNGASNRNFTVVRGCSYTFMVSASGHPFLLKSVQGAGSGNQYNDGVANNGAQTGTITWTVAANAPGALFYNCQFHPPMTGTITVIDPDPALFGNGFEDTPPG</sequence>
<gene>
    <name evidence="2" type="ORF">C7S18_10355</name>
</gene>
<dbReference type="AlphaFoldDB" id="A0A2P1PRW9"/>
<dbReference type="SUPFAM" id="SSF49503">
    <property type="entry name" value="Cupredoxins"/>
    <property type="match status" value="1"/>
</dbReference>
<evidence type="ECO:0000313" key="2">
    <source>
        <dbReference type="EMBL" id="AVP97572.1"/>
    </source>
</evidence>
<dbReference type="Gene3D" id="2.60.40.420">
    <property type="entry name" value="Cupredoxins - blue copper proteins"/>
    <property type="match status" value="1"/>
</dbReference>
<keyword evidence="1" id="KW-0472">Membrane</keyword>
<keyword evidence="3" id="KW-1185">Reference proteome</keyword>
<name>A0A2P1PRW9_9GAMM</name>
<keyword evidence="1" id="KW-1133">Transmembrane helix</keyword>
<dbReference type="InterPro" id="IPR008972">
    <property type="entry name" value="Cupredoxin"/>
</dbReference>
<evidence type="ECO:0000256" key="1">
    <source>
        <dbReference type="SAM" id="Phobius"/>
    </source>
</evidence>
<protein>
    <recommendedName>
        <fullName evidence="4">Blue (type 1) copper domain-containing protein</fullName>
    </recommendedName>
</protein>
<keyword evidence="1" id="KW-0812">Transmembrane</keyword>
<dbReference type="RefSeq" id="WP_106891492.1">
    <property type="nucleotide sequence ID" value="NZ_CP027860.1"/>
</dbReference>
<organism evidence="2 3">
    <name type="scientific">Ahniella affigens</name>
    <dbReference type="NCBI Taxonomy" id="2021234"/>
    <lineage>
        <taxon>Bacteria</taxon>
        <taxon>Pseudomonadati</taxon>
        <taxon>Pseudomonadota</taxon>
        <taxon>Gammaproteobacteria</taxon>
        <taxon>Lysobacterales</taxon>
        <taxon>Rhodanobacteraceae</taxon>
        <taxon>Ahniella</taxon>
    </lineage>
</organism>
<accession>A0A2P1PRW9</accession>
<dbReference type="KEGG" id="xba:C7S18_10355"/>
<dbReference type="OrthoDB" id="7063318at2"/>
<dbReference type="EMBL" id="CP027860">
    <property type="protein sequence ID" value="AVP97572.1"/>
    <property type="molecule type" value="Genomic_DNA"/>
</dbReference>
<evidence type="ECO:0008006" key="4">
    <source>
        <dbReference type="Google" id="ProtNLM"/>
    </source>
</evidence>
<evidence type="ECO:0000313" key="3">
    <source>
        <dbReference type="Proteomes" id="UP000241074"/>
    </source>
</evidence>
<reference evidence="2 3" key="2">
    <citation type="submission" date="2018-03" db="EMBL/GenBank/DDBJ databases">
        <authorList>
            <person name="Keele B.F."/>
        </authorList>
    </citation>
    <scope>NUCLEOTIDE SEQUENCE [LARGE SCALE GENOMIC DNA]</scope>
    <source>
        <strain evidence="2 3">D13</strain>
    </source>
</reference>
<reference evidence="2 3" key="1">
    <citation type="submission" date="2018-03" db="EMBL/GenBank/DDBJ databases">
        <title>Ahniella affigens gen. nov., sp. nov., a gammaproteobacterium isolated from sandy soil near a stream.</title>
        <authorList>
            <person name="Ko Y."/>
            <person name="Kim J.-H."/>
        </authorList>
    </citation>
    <scope>NUCLEOTIDE SEQUENCE [LARGE SCALE GENOMIC DNA]</scope>
    <source>
        <strain evidence="2 3">D13</strain>
    </source>
</reference>
<feature type="transmembrane region" description="Helical" evidence="1">
    <location>
        <begin position="21"/>
        <end position="39"/>
    </location>
</feature>